<protein>
    <recommendedName>
        <fullName evidence="2">Transferase, LIC12162 family</fullName>
    </recommendedName>
</protein>
<evidence type="ECO:0008006" key="2">
    <source>
        <dbReference type="Google" id="ProtNLM"/>
    </source>
</evidence>
<accession>A0A212L7I2</accession>
<dbReference type="NCBIfam" id="TIGR04331">
    <property type="entry name" value="o_ant_LIC12162"/>
    <property type="match status" value="1"/>
</dbReference>
<dbReference type="InterPro" id="IPR027603">
    <property type="entry name" value="LIC12162"/>
</dbReference>
<gene>
    <name evidence="1" type="ORF">KL86DES1_21324</name>
</gene>
<dbReference type="EMBL" id="FMJC01000002">
    <property type="protein sequence ID" value="SCM73478.1"/>
    <property type="molecule type" value="Genomic_DNA"/>
</dbReference>
<sequence>MMNLYISNMDFDASVPGHALGPWCYASITDYNTLASLVDSSLLPPPYSHFSESIHQMDYVRDCTTRAALRIGDYLNNKHNTNFSNFFWAFTQRGWIGHIAGCLYDYYLRVNKISKLDMSYEYSGIELTEARPSTVQHLVICLKRSQSLTAWLASETLDYLAPDNCQKKQTVSCRLPQSDHTSQFEALPLAQLQLPTSPLHTITSWIKRFFHISQYPDMMLHNYQLGNGKIFLIHWLTSRKKSRSSISHFSKKNMVNRLTATKNSFEDERFENLLFKTAVKLIPNIYWDFDAFGQVLEDVNSAIKKSTNKKILFPTPGLIYDEKAEIFCALKKEQDNALIVMAQHGSFYGTLKKYQFIEQEEFEKSDIYCTWGWSTVEDVENNFYPLPVFFSKQRTARSEHDDGSILFVVDDEMVNFHRIRSGGYYSDQHIALLRQKFDFFGTFDNTLRKNIIYQAYPASSPTLQTHAFLEQTFPELKITNQSFQEHFKRCRLVVMPYPGTTMHFALAANIPTILFWEKDFFVFSRQFQHIADCMHECGLLFYNPVDAARAVETIYNDPEKWMRDRDRRACVKLFQRHYAWTEKNSVPYYKSFLNDVKKFYRATTCNLK</sequence>
<dbReference type="AlphaFoldDB" id="A0A212L7I2"/>
<organism evidence="1">
    <name type="scientific">uncultured Desulfovibrio sp</name>
    <dbReference type="NCBI Taxonomy" id="167968"/>
    <lineage>
        <taxon>Bacteria</taxon>
        <taxon>Pseudomonadati</taxon>
        <taxon>Thermodesulfobacteriota</taxon>
        <taxon>Desulfovibrionia</taxon>
        <taxon>Desulfovibrionales</taxon>
        <taxon>Desulfovibrionaceae</taxon>
        <taxon>Desulfovibrio</taxon>
        <taxon>environmental samples</taxon>
    </lineage>
</organism>
<proteinExistence type="predicted"/>
<name>A0A212L7I2_9BACT</name>
<evidence type="ECO:0000313" key="1">
    <source>
        <dbReference type="EMBL" id="SCM73478.1"/>
    </source>
</evidence>
<reference evidence="1" key="1">
    <citation type="submission" date="2016-08" db="EMBL/GenBank/DDBJ databases">
        <authorList>
            <person name="Seilhamer J.J."/>
        </authorList>
    </citation>
    <scope>NUCLEOTIDE SEQUENCE</scope>
    <source>
        <strain evidence="1">86-1</strain>
    </source>
</reference>